<dbReference type="EMBL" id="DTAD01000043">
    <property type="protein sequence ID" value="HGN90352.1"/>
    <property type="molecule type" value="Genomic_DNA"/>
</dbReference>
<dbReference type="InterPro" id="IPR016066">
    <property type="entry name" value="A-D-PHexomutase_CS"/>
</dbReference>
<dbReference type="PANTHER" id="PTHR43771:SF1">
    <property type="entry name" value="PHOSPHOMANNOMUTASE"/>
    <property type="match status" value="1"/>
</dbReference>
<dbReference type="SUPFAM" id="SSF55957">
    <property type="entry name" value="Phosphoglucomutase, C-terminal domain"/>
    <property type="match status" value="1"/>
</dbReference>
<evidence type="ECO:0000256" key="1">
    <source>
        <dbReference type="ARBA" id="ARBA00001946"/>
    </source>
</evidence>
<feature type="domain" description="Alpha-D-phosphohexomutase alpha/beta/alpha" evidence="10">
    <location>
        <begin position="157"/>
        <end position="252"/>
    </location>
</feature>
<evidence type="ECO:0000313" key="12">
    <source>
        <dbReference type="EMBL" id="HGN90352.1"/>
    </source>
</evidence>
<evidence type="ECO:0000256" key="7">
    <source>
        <dbReference type="RuleBase" id="RU004326"/>
    </source>
</evidence>
<dbReference type="InterPro" id="IPR036900">
    <property type="entry name" value="A-D-PHexomutase_C_sf"/>
</dbReference>
<evidence type="ECO:0000256" key="2">
    <source>
        <dbReference type="ARBA" id="ARBA00010231"/>
    </source>
</evidence>
<keyword evidence="3" id="KW-0597">Phosphoprotein</keyword>
<dbReference type="Pfam" id="PF02880">
    <property type="entry name" value="PGM_PMM_III"/>
    <property type="match status" value="1"/>
</dbReference>
<dbReference type="InterPro" id="IPR016055">
    <property type="entry name" value="A-D-PHexomutase_a/b/a-I/II/III"/>
</dbReference>
<keyword evidence="5 7" id="KW-0460">Magnesium</keyword>
<keyword evidence="6" id="KW-0413">Isomerase</keyword>
<evidence type="ECO:0000256" key="3">
    <source>
        <dbReference type="ARBA" id="ARBA00022553"/>
    </source>
</evidence>
<dbReference type="Gene3D" id="3.40.120.10">
    <property type="entry name" value="Alpha-D-Glucose-1,6-Bisphosphate, subunit A, domain 3"/>
    <property type="match status" value="3"/>
</dbReference>
<evidence type="ECO:0000256" key="4">
    <source>
        <dbReference type="ARBA" id="ARBA00022723"/>
    </source>
</evidence>
<dbReference type="PRINTS" id="PR00509">
    <property type="entry name" value="PGMPMM"/>
</dbReference>
<dbReference type="SUPFAM" id="SSF53738">
    <property type="entry name" value="Phosphoglucomutase, first 3 domains"/>
    <property type="match status" value="3"/>
</dbReference>
<evidence type="ECO:0000256" key="5">
    <source>
        <dbReference type="ARBA" id="ARBA00022842"/>
    </source>
</evidence>
<comment type="caution">
    <text evidence="12">The sequence shown here is derived from an EMBL/GenBank/DDBJ whole genome shotgun (WGS) entry which is preliminary data.</text>
</comment>
<dbReference type="GO" id="GO:0000287">
    <property type="term" value="F:magnesium ion binding"/>
    <property type="evidence" value="ECO:0007669"/>
    <property type="project" value="InterPro"/>
</dbReference>
<evidence type="ECO:0000259" key="9">
    <source>
        <dbReference type="Pfam" id="PF02878"/>
    </source>
</evidence>
<dbReference type="Gene3D" id="3.30.310.50">
    <property type="entry name" value="Alpha-D-phosphohexomutase, C-terminal domain"/>
    <property type="match status" value="1"/>
</dbReference>
<sequence>MGAVKVSPHIFRAYDIRGVYGVDLDESLAYSVGRAFGKIVTGKVVVGRDVRRSGESLVKALCDGLTDAGHDVLNLGVCTTPACYFGGRFYRAGGGVMVTASHNPPEWNGFKMFLGNGETVSQGAGMEKVRDMIIDGDLGSPAKEKGFVEKVDFQSVYIQHIVSSFYPMNGLRMAADFSDGSASLCFPQICEKLGITLKQLNNNPDGYFRGHMPEPTEENIAELKQAVIDEKLDFGVAFDGDADRAVFVDDRGRVLQGDIAMAVLLKTLDKKGIIVYDVNSSTALKEMAEKLGFTPYEWKVGRAFLHRKVRELGAVMGGEKSNHLYFGELEGDDDAIYAALKMATLLHRTKTPLSKHVDEIPKYPTTPILVYECPDEKKFAVIEKISERLSQMGFKTNNLDGVKAYGENGWILIRASNTMPQIKMSIEAKNAESLEMLRQLGEKLIREAMETM</sequence>
<dbReference type="GO" id="GO:0005975">
    <property type="term" value="P:carbohydrate metabolic process"/>
    <property type="evidence" value="ECO:0007669"/>
    <property type="project" value="InterPro"/>
</dbReference>
<comment type="similarity">
    <text evidence="2 7">Belongs to the phosphohexose mutase family.</text>
</comment>
<protein>
    <submittedName>
        <fullName evidence="12">Phosphomannomutase/phosphoglucomutase</fullName>
    </submittedName>
</protein>
<dbReference type="Pfam" id="PF02879">
    <property type="entry name" value="PGM_PMM_II"/>
    <property type="match status" value="1"/>
</dbReference>
<dbReference type="Pfam" id="PF02878">
    <property type="entry name" value="PGM_PMM_I"/>
    <property type="match status" value="1"/>
</dbReference>
<dbReference type="AlphaFoldDB" id="A0A7C4I7Y2"/>
<dbReference type="PANTHER" id="PTHR43771">
    <property type="entry name" value="PHOSPHOMANNOMUTASE"/>
    <property type="match status" value="1"/>
</dbReference>
<accession>A0A7C4I7Y2</accession>
<evidence type="ECO:0000259" key="8">
    <source>
        <dbReference type="Pfam" id="PF00408"/>
    </source>
</evidence>
<organism evidence="12">
    <name type="scientific">Caldiarchaeum subterraneum</name>
    <dbReference type="NCBI Taxonomy" id="311458"/>
    <lineage>
        <taxon>Archaea</taxon>
        <taxon>Nitrososphaerota</taxon>
        <taxon>Candidatus Caldarchaeales</taxon>
        <taxon>Candidatus Caldarchaeaceae</taxon>
        <taxon>Candidatus Caldarchaeum</taxon>
    </lineage>
</organism>
<feature type="domain" description="Alpha-D-phosphohexomutase C-terminal" evidence="8">
    <location>
        <begin position="373"/>
        <end position="437"/>
    </location>
</feature>
<dbReference type="InterPro" id="IPR005845">
    <property type="entry name" value="A-D-PHexomutase_a/b/a-II"/>
</dbReference>
<dbReference type="CDD" id="cd03089">
    <property type="entry name" value="PMM_PGM"/>
    <property type="match status" value="1"/>
</dbReference>
<dbReference type="Pfam" id="PF00408">
    <property type="entry name" value="PGM_PMM_IV"/>
    <property type="match status" value="1"/>
</dbReference>
<dbReference type="GO" id="GO:0016868">
    <property type="term" value="F:intramolecular phosphotransferase activity"/>
    <property type="evidence" value="ECO:0007669"/>
    <property type="project" value="InterPro"/>
</dbReference>
<evidence type="ECO:0000256" key="6">
    <source>
        <dbReference type="ARBA" id="ARBA00023235"/>
    </source>
</evidence>
<reference evidence="12" key="1">
    <citation type="journal article" date="2020" name="mSystems">
        <title>Genome- and Community-Level Interaction Insights into Carbon Utilization and Element Cycling Functions of Hydrothermarchaeota in Hydrothermal Sediment.</title>
        <authorList>
            <person name="Zhou Z."/>
            <person name="Liu Y."/>
            <person name="Xu W."/>
            <person name="Pan J."/>
            <person name="Luo Z.H."/>
            <person name="Li M."/>
        </authorList>
    </citation>
    <scope>NUCLEOTIDE SEQUENCE [LARGE SCALE GENOMIC DNA]</scope>
    <source>
        <strain evidence="12">SpSt-613</strain>
    </source>
</reference>
<dbReference type="InterPro" id="IPR005841">
    <property type="entry name" value="Alpha-D-phosphohexomutase_SF"/>
</dbReference>
<evidence type="ECO:0000259" key="10">
    <source>
        <dbReference type="Pfam" id="PF02879"/>
    </source>
</evidence>
<name>A0A7C4I7Y2_CALS0</name>
<proteinExistence type="inferred from homology"/>
<feature type="domain" description="Alpha-D-phosphohexomutase alpha/beta/alpha" evidence="9">
    <location>
        <begin position="10"/>
        <end position="123"/>
    </location>
</feature>
<keyword evidence="4 7" id="KW-0479">Metal-binding</keyword>
<comment type="cofactor">
    <cofactor evidence="1">
        <name>Mg(2+)</name>
        <dbReference type="ChEBI" id="CHEBI:18420"/>
    </cofactor>
</comment>
<feature type="domain" description="Alpha-D-phosphohexomutase alpha/beta/alpha" evidence="11">
    <location>
        <begin position="257"/>
        <end position="362"/>
    </location>
</feature>
<dbReference type="InterPro" id="IPR005843">
    <property type="entry name" value="A-D-PHexomutase_C"/>
</dbReference>
<gene>
    <name evidence="12" type="ORF">ENT82_04405</name>
</gene>
<dbReference type="PROSITE" id="PS00710">
    <property type="entry name" value="PGM_PMM"/>
    <property type="match status" value="1"/>
</dbReference>
<evidence type="ECO:0000259" key="11">
    <source>
        <dbReference type="Pfam" id="PF02880"/>
    </source>
</evidence>
<dbReference type="InterPro" id="IPR005844">
    <property type="entry name" value="A-D-PHexomutase_a/b/a-I"/>
</dbReference>
<dbReference type="InterPro" id="IPR005846">
    <property type="entry name" value="A-D-PHexomutase_a/b/a-III"/>
</dbReference>